<evidence type="ECO:0000313" key="2">
    <source>
        <dbReference type="Proteomes" id="UP000247233"/>
    </source>
</evidence>
<dbReference type="EMBL" id="MSFL01000017">
    <property type="protein sequence ID" value="PWY78275.1"/>
    <property type="molecule type" value="Genomic_DNA"/>
</dbReference>
<dbReference type="AlphaFoldDB" id="A0A317VWX6"/>
<dbReference type="Proteomes" id="UP000247233">
    <property type="component" value="Unassembled WGS sequence"/>
</dbReference>
<comment type="caution">
    <text evidence="1">The sequence shown here is derived from an EMBL/GenBank/DDBJ whole genome shotgun (WGS) entry which is preliminary data.</text>
</comment>
<keyword evidence="2" id="KW-1185">Reference proteome</keyword>
<name>A0A317VWX6_9EURO</name>
<dbReference type="RefSeq" id="XP_025398216.1">
    <property type="nucleotide sequence ID" value="XM_025548589.1"/>
</dbReference>
<gene>
    <name evidence="1" type="ORF">BO70DRAFT_60911</name>
</gene>
<accession>A0A317VWX6</accession>
<organism evidence="1 2">
    <name type="scientific">Aspergillus heteromorphus CBS 117.55</name>
    <dbReference type="NCBI Taxonomy" id="1448321"/>
    <lineage>
        <taxon>Eukaryota</taxon>
        <taxon>Fungi</taxon>
        <taxon>Dikarya</taxon>
        <taxon>Ascomycota</taxon>
        <taxon>Pezizomycotina</taxon>
        <taxon>Eurotiomycetes</taxon>
        <taxon>Eurotiomycetidae</taxon>
        <taxon>Eurotiales</taxon>
        <taxon>Aspergillaceae</taxon>
        <taxon>Aspergillus</taxon>
        <taxon>Aspergillus subgen. Circumdati</taxon>
    </lineage>
</organism>
<proteinExistence type="predicted"/>
<dbReference type="GeneID" id="37070826"/>
<dbReference type="VEuPathDB" id="FungiDB:BO70DRAFT_60911"/>
<reference evidence="1 2" key="1">
    <citation type="submission" date="2016-12" db="EMBL/GenBank/DDBJ databases">
        <title>The genomes of Aspergillus section Nigri reveals drivers in fungal speciation.</title>
        <authorList>
            <consortium name="DOE Joint Genome Institute"/>
            <person name="Vesth T.C."/>
            <person name="Nybo J."/>
            <person name="Theobald S."/>
            <person name="Brandl J."/>
            <person name="Frisvad J.C."/>
            <person name="Nielsen K.F."/>
            <person name="Lyhne E.K."/>
            <person name="Kogle M.E."/>
            <person name="Kuo A."/>
            <person name="Riley R."/>
            <person name="Clum A."/>
            <person name="Nolan M."/>
            <person name="Lipzen A."/>
            <person name="Salamov A."/>
            <person name="Henrissat B."/>
            <person name="Wiebenga A."/>
            <person name="De Vries R.P."/>
            <person name="Grigoriev I.V."/>
            <person name="Mortensen U.H."/>
            <person name="Andersen M.R."/>
            <person name="Baker S.E."/>
        </authorList>
    </citation>
    <scope>NUCLEOTIDE SEQUENCE [LARGE SCALE GENOMIC DNA]</scope>
    <source>
        <strain evidence="1 2">CBS 117.55</strain>
    </source>
</reference>
<evidence type="ECO:0000313" key="1">
    <source>
        <dbReference type="EMBL" id="PWY78275.1"/>
    </source>
</evidence>
<protein>
    <submittedName>
        <fullName evidence="1">Uncharacterized protein</fullName>
    </submittedName>
</protein>
<sequence>MADRQTAIHRSRLGLESGRDCGYDFWDSTRFDSTRHGRYPPRSQKNDTTYSRQQVRRVSHGVLPPEPSGARSLAITITIYLPMHLLASWCRARVLTLYTASDPIPITAMGFPTVAFSRWGSNERSRVEARNPNRAVDPGIVWILDRSRVCMWLVCLSSDTHHLTGV</sequence>